<dbReference type="AlphaFoldDB" id="A0A0C2JVF2"/>
<feature type="domain" description="AN1-type" evidence="6">
    <location>
        <begin position="148"/>
        <end position="193"/>
    </location>
</feature>
<dbReference type="GO" id="GO:0008270">
    <property type="term" value="F:zinc ion binding"/>
    <property type="evidence" value="ECO:0007669"/>
    <property type="project" value="UniProtKB-KW"/>
</dbReference>
<evidence type="ECO:0000259" key="5">
    <source>
        <dbReference type="PROSITE" id="PS51036"/>
    </source>
</evidence>
<dbReference type="OMA" id="VLCENNC"/>
<name>A0A0C2JVF2_THEKT</name>
<dbReference type="InterPro" id="IPR035896">
    <property type="entry name" value="AN1-like_Znf"/>
</dbReference>
<evidence type="ECO:0000259" key="6">
    <source>
        <dbReference type="PROSITE" id="PS51039"/>
    </source>
</evidence>
<dbReference type="InterPro" id="IPR002653">
    <property type="entry name" value="Znf_A20"/>
</dbReference>
<accession>A0A0C2JVF2</accession>
<dbReference type="PROSITE" id="PS51036">
    <property type="entry name" value="ZF_A20"/>
    <property type="match status" value="1"/>
</dbReference>
<dbReference type="EMBL" id="JWZT01000858">
    <property type="protein sequence ID" value="KII73403.1"/>
    <property type="molecule type" value="Genomic_DNA"/>
</dbReference>
<evidence type="ECO:0000256" key="3">
    <source>
        <dbReference type="ARBA" id="ARBA00022833"/>
    </source>
</evidence>
<sequence>MIKMMERNPKKIEGPPSAPKLCVMNCGFYADPLYDGLCVKCHEKRGPADEYFGSTIGGSRLSHYGNMTCRSAASSISPSLERQAIILGHEECNETAYSCENQEFSECFSNYTYENVDTSASCVTEDTEMEKDPECHHEEKKEKPQKPDDPQDICHDCGKKILTSIKCKCDHYYCFTHRLPENHHCTFDFKKSGREKLDKENPVIVSEKIRKF</sequence>
<dbReference type="InterPro" id="IPR050652">
    <property type="entry name" value="AN1_A20_ZnFinger"/>
</dbReference>
<dbReference type="PANTHER" id="PTHR10634:SF67">
    <property type="entry name" value="AN1-TYPE ZINC FINGER PROTEIN 3"/>
    <property type="match status" value="1"/>
</dbReference>
<dbReference type="Proteomes" id="UP000031668">
    <property type="component" value="Unassembled WGS sequence"/>
</dbReference>
<keyword evidence="8" id="KW-1185">Reference proteome</keyword>
<organism evidence="7 8">
    <name type="scientific">Thelohanellus kitauei</name>
    <name type="common">Myxosporean</name>
    <dbReference type="NCBI Taxonomy" id="669202"/>
    <lineage>
        <taxon>Eukaryota</taxon>
        <taxon>Metazoa</taxon>
        <taxon>Cnidaria</taxon>
        <taxon>Myxozoa</taxon>
        <taxon>Myxosporea</taxon>
        <taxon>Bivalvulida</taxon>
        <taxon>Platysporina</taxon>
        <taxon>Myxobolidae</taxon>
        <taxon>Thelohanellus</taxon>
    </lineage>
</organism>
<protein>
    <submittedName>
        <fullName evidence="7">Zinc finger A20 and AN1 domain-containing stress-associated protein 9</fullName>
    </submittedName>
</protein>
<dbReference type="SMART" id="SM00154">
    <property type="entry name" value="ZnF_AN1"/>
    <property type="match status" value="1"/>
</dbReference>
<dbReference type="GO" id="GO:0003677">
    <property type="term" value="F:DNA binding"/>
    <property type="evidence" value="ECO:0007669"/>
    <property type="project" value="InterPro"/>
</dbReference>
<dbReference type="InterPro" id="IPR000058">
    <property type="entry name" value="Znf_AN1"/>
</dbReference>
<dbReference type="OrthoDB" id="428577at2759"/>
<reference evidence="7 8" key="1">
    <citation type="journal article" date="2014" name="Genome Biol. Evol.">
        <title>The genome of the myxosporean Thelohanellus kitauei shows adaptations to nutrient acquisition within its fish host.</title>
        <authorList>
            <person name="Yang Y."/>
            <person name="Xiong J."/>
            <person name="Zhou Z."/>
            <person name="Huo F."/>
            <person name="Miao W."/>
            <person name="Ran C."/>
            <person name="Liu Y."/>
            <person name="Zhang J."/>
            <person name="Feng J."/>
            <person name="Wang M."/>
            <person name="Wang M."/>
            <person name="Wang L."/>
            <person name="Yao B."/>
        </authorList>
    </citation>
    <scope>NUCLEOTIDE SEQUENCE [LARGE SCALE GENOMIC DNA]</scope>
    <source>
        <strain evidence="7">Wuqing</strain>
    </source>
</reference>
<keyword evidence="2 4" id="KW-0863">Zinc-finger</keyword>
<dbReference type="Pfam" id="PF01428">
    <property type="entry name" value="zf-AN1"/>
    <property type="match status" value="1"/>
</dbReference>
<dbReference type="PANTHER" id="PTHR10634">
    <property type="entry name" value="AN1-TYPE ZINC FINGER PROTEIN"/>
    <property type="match status" value="1"/>
</dbReference>
<feature type="domain" description="A20-type" evidence="5">
    <location>
        <begin position="16"/>
        <end position="50"/>
    </location>
</feature>
<dbReference type="Gene3D" id="1.20.5.4770">
    <property type="match status" value="1"/>
</dbReference>
<proteinExistence type="predicted"/>
<evidence type="ECO:0000256" key="1">
    <source>
        <dbReference type="ARBA" id="ARBA00022723"/>
    </source>
</evidence>
<dbReference type="PROSITE" id="PS51039">
    <property type="entry name" value="ZF_AN1"/>
    <property type="match status" value="1"/>
</dbReference>
<comment type="caution">
    <text evidence="7">The sequence shown here is derived from an EMBL/GenBank/DDBJ whole genome shotgun (WGS) entry which is preliminary data.</text>
</comment>
<evidence type="ECO:0000256" key="2">
    <source>
        <dbReference type="ARBA" id="ARBA00022771"/>
    </source>
</evidence>
<keyword evidence="1" id="KW-0479">Metal-binding</keyword>
<gene>
    <name evidence="7" type="ORF">RF11_09121</name>
</gene>
<dbReference type="Gene3D" id="4.10.1110.10">
    <property type="entry name" value="AN1-like Zinc finger"/>
    <property type="match status" value="1"/>
</dbReference>
<dbReference type="Pfam" id="PF01754">
    <property type="entry name" value="zf-A20"/>
    <property type="match status" value="1"/>
</dbReference>
<dbReference type="SUPFAM" id="SSF118310">
    <property type="entry name" value="AN1-like Zinc finger"/>
    <property type="match status" value="1"/>
</dbReference>
<evidence type="ECO:0000256" key="4">
    <source>
        <dbReference type="PROSITE-ProRule" id="PRU00449"/>
    </source>
</evidence>
<keyword evidence="3" id="KW-0862">Zinc</keyword>
<evidence type="ECO:0000313" key="8">
    <source>
        <dbReference type="Proteomes" id="UP000031668"/>
    </source>
</evidence>
<evidence type="ECO:0000313" key="7">
    <source>
        <dbReference type="EMBL" id="KII73403.1"/>
    </source>
</evidence>